<protein>
    <recommendedName>
        <fullName evidence="7">C2H2-type domain-containing protein</fullName>
    </recommendedName>
</protein>
<dbReference type="RefSeq" id="XP_016613214.1">
    <property type="nucleotide sequence ID" value="XM_016749172.1"/>
</dbReference>
<dbReference type="PROSITE" id="PS00028">
    <property type="entry name" value="ZINC_FINGER_C2H2_1"/>
    <property type="match status" value="2"/>
</dbReference>
<dbReference type="AlphaFoldDB" id="A0A0L0HW90"/>
<dbReference type="GO" id="GO:0005634">
    <property type="term" value="C:nucleus"/>
    <property type="evidence" value="ECO:0007669"/>
    <property type="project" value="UniProtKB-ARBA"/>
</dbReference>
<dbReference type="GO" id="GO:0000981">
    <property type="term" value="F:DNA-binding transcription factor activity, RNA polymerase II-specific"/>
    <property type="evidence" value="ECO:0007669"/>
    <property type="project" value="TreeGrafter"/>
</dbReference>
<keyword evidence="2" id="KW-0677">Repeat</keyword>
<feature type="compositionally biased region" description="Low complexity" evidence="6">
    <location>
        <begin position="135"/>
        <end position="155"/>
    </location>
</feature>
<dbReference type="Pfam" id="PF00096">
    <property type="entry name" value="zf-C2H2"/>
    <property type="match status" value="2"/>
</dbReference>
<dbReference type="OrthoDB" id="8922241at2759"/>
<dbReference type="InParanoid" id="A0A0L0HW90"/>
<dbReference type="FunFam" id="3.30.160.60:FF:000340">
    <property type="entry name" value="zinc finger protein 473 isoform X1"/>
    <property type="match status" value="1"/>
</dbReference>
<dbReference type="InterPro" id="IPR013087">
    <property type="entry name" value="Znf_C2H2_type"/>
</dbReference>
<dbReference type="EMBL" id="KQ257450">
    <property type="protein sequence ID" value="KND05175.1"/>
    <property type="molecule type" value="Genomic_DNA"/>
</dbReference>
<dbReference type="STRING" id="645134.A0A0L0HW90"/>
<evidence type="ECO:0000313" key="8">
    <source>
        <dbReference type="EMBL" id="KND05175.1"/>
    </source>
</evidence>
<dbReference type="InterPro" id="IPR036236">
    <property type="entry name" value="Znf_C2H2_sf"/>
</dbReference>
<keyword evidence="4" id="KW-0862">Zinc</keyword>
<feature type="domain" description="C2H2-type" evidence="7">
    <location>
        <begin position="66"/>
        <end position="89"/>
    </location>
</feature>
<evidence type="ECO:0000313" key="9">
    <source>
        <dbReference type="Proteomes" id="UP000053201"/>
    </source>
</evidence>
<dbReference type="Gene3D" id="3.30.160.60">
    <property type="entry name" value="Classic Zinc Finger"/>
    <property type="match status" value="2"/>
</dbReference>
<evidence type="ECO:0000259" key="7">
    <source>
        <dbReference type="PROSITE" id="PS50157"/>
    </source>
</evidence>
<dbReference type="Proteomes" id="UP000053201">
    <property type="component" value="Unassembled WGS sequence"/>
</dbReference>
<reference evidence="8 9" key="1">
    <citation type="submission" date="2009-08" db="EMBL/GenBank/DDBJ databases">
        <title>The Genome Sequence of Spizellomyces punctatus strain DAOM BR117.</title>
        <authorList>
            <consortium name="The Broad Institute Genome Sequencing Platform"/>
            <person name="Russ C."/>
            <person name="Cuomo C."/>
            <person name="Shea T."/>
            <person name="Young S.K."/>
            <person name="Zeng Q."/>
            <person name="Koehrsen M."/>
            <person name="Haas B."/>
            <person name="Borodovsky M."/>
            <person name="Guigo R."/>
            <person name="Alvarado L."/>
            <person name="Berlin A."/>
            <person name="Bochicchio J."/>
            <person name="Borenstein D."/>
            <person name="Chapman S."/>
            <person name="Chen Z."/>
            <person name="Engels R."/>
            <person name="Freedman E."/>
            <person name="Gellesch M."/>
            <person name="Goldberg J."/>
            <person name="Griggs A."/>
            <person name="Gujja S."/>
            <person name="Heiman D."/>
            <person name="Hepburn T."/>
            <person name="Howarth C."/>
            <person name="Jen D."/>
            <person name="Larson L."/>
            <person name="Lewis B."/>
            <person name="Mehta T."/>
            <person name="Park D."/>
            <person name="Pearson M."/>
            <person name="Roberts A."/>
            <person name="Saif S."/>
            <person name="Shenoy N."/>
            <person name="Sisk P."/>
            <person name="Stolte C."/>
            <person name="Sykes S."/>
            <person name="Thomson T."/>
            <person name="Walk T."/>
            <person name="White J."/>
            <person name="Yandava C."/>
            <person name="Burger G."/>
            <person name="Gray M.W."/>
            <person name="Holland P.W.H."/>
            <person name="King N."/>
            <person name="Lang F.B.F."/>
            <person name="Roger A.J."/>
            <person name="Ruiz-Trillo I."/>
            <person name="Lander E."/>
            <person name="Nusbaum C."/>
        </authorList>
    </citation>
    <scope>NUCLEOTIDE SEQUENCE [LARGE SCALE GENOMIC DNA]</scope>
    <source>
        <strain evidence="8 9">DAOM BR117</strain>
    </source>
</reference>
<keyword evidence="3 5" id="KW-0863">Zinc-finger</keyword>
<sequence length="361" mass="39406">MAGVADGAETDQQVDASMTDDVGSMDNTVISTVQQRRYKCSDCNLSFRRTEHLVRHQLTHSGEKPYPCTICCRGFSRMDALQRHYRIHSFRPNVVIPSASGEAPNSSEAPSPHVLISASRSRTRPYPALLPSPRPSVSMTSESSPSSVSLSPSKSIPVRGPVICPARLRELASAAVVVVANGDRALYQCPVKGCKTLLTSHHLSHHLEARRHAHEPEKHSQGCTAIGTRDLVTFVDHIYSRHAMQQFCRDCKTDHTRGDYYSVENAPCVIPACHDPLESAQVELSRSSLHAVLAGSIQAPSPKSATDSDDASLLTLAHCAAQELARAPQSIDMGTIWDMEEENSGAKASEAHRFRIQDLLN</sequence>
<feature type="region of interest" description="Disordered" evidence="6">
    <location>
        <begin position="118"/>
        <end position="155"/>
    </location>
</feature>
<evidence type="ECO:0000256" key="3">
    <source>
        <dbReference type="ARBA" id="ARBA00022771"/>
    </source>
</evidence>
<feature type="domain" description="C2H2-type" evidence="7">
    <location>
        <begin position="38"/>
        <end position="65"/>
    </location>
</feature>
<evidence type="ECO:0000256" key="4">
    <source>
        <dbReference type="ARBA" id="ARBA00022833"/>
    </source>
</evidence>
<name>A0A0L0HW90_SPIPD</name>
<evidence type="ECO:0000256" key="2">
    <source>
        <dbReference type="ARBA" id="ARBA00022737"/>
    </source>
</evidence>
<evidence type="ECO:0000256" key="6">
    <source>
        <dbReference type="SAM" id="MobiDB-lite"/>
    </source>
</evidence>
<dbReference type="eggNOG" id="KOG1721">
    <property type="taxonomic scope" value="Eukaryota"/>
</dbReference>
<gene>
    <name evidence="8" type="ORF">SPPG_00842</name>
</gene>
<organism evidence="8 9">
    <name type="scientific">Spizellomyces punctatus (strain DAOM BR117)</name>
    <dbReference type="NCBI Taxonomy" id="645134"/>
    <lineage>
        <taxon>Eukaryota</taxon>
        <taxon>Fungi</taxon>
        <taxon>Fungi incertae sedis</taxon>
        <taxon>Chytridiomycota</taxon>
        <taxon>Chytridiomycota incertae sedis</taxon>
        <taxon>Chytridiomycetes</taxon>
        <taxon>Spizellomycetales</taxon>
        <taxon>Spizellomycetaceae</taxon>
        <taxon>Spizellomyces</taxon>
    </lineage>
</organism>
<dbReference type="GeneID" id="27684547"/>
<dbReference type="FunFam" id="3.30.160.60:FF:000710">
    <property type="entry name" value="Zinc finger protein 768"/>
    <property type="match status" value="1"/>
</dbReference>
<dbReference type="VEuPathDB" id="FungiDB:SPPG_00842"/>
<dbReference type="PROSITE" id="PS50157">
    <property type="entry name" value="ZINC_FINGER_C2H2_2"/>
    <property type="match status" value="2"/>
</dbReference>
<dbReference type="SUPFAM" id="SSF57667">
    <property type="entry name" value="beta-beta-alpha zinc fingers"/>
    <property type="match status" value="1"/>
</dbReference>
<evidence type="ECO:0000256" key="5">
    <source>
        <dbReference type="PROSITE-ProRule" id="PRU00042"/>
    </source>
</evidence>
<evidence type="ECO:0000256" key="1">
    <source>
        <dbReference type="ARBA" id="ARBA00022723"/>
    </source>
</evidence>
<feature type="region of interest" description="Disordered" evidence="6">
    <location>
        <begin position="1"/>
        <end position="24"/>
    </location>
</feature>
<proteinExistence type="predicted"/>
<dbReference type="PANTHER" id="PTHR23235:SF120">
    <property type="entry name" value="KRUPPEL-LIKE FACTOR 15"/>
    <property type="match status" value="1"/>
</dbReference>
<dbReference type="GO" id="GO:0008270">
    <property type="term" value="F:zinc ion binding"/>
    <property type="evidence" value="ECO:0007669"/>
    <property type="project" value="UniProtKB-KW"/>
</dbReference>
<keyword evidence="1" id="KW-0479">Metal-binding</keyword>
<accession>A0A0L0HW90</accession>
<dbReference type="PANTHER" id="PTHR23235">
    <property type="entry name" value="KRUEPPEL-LIKE TRANSCRIPTION FACTOR"/>
    <property type="match status" value="1"/>
</dbReference>
<dbReference type="GO" id="GO:0000978">
    <property type="term" value="F:RNA polymerase II cis-regulatory region sequence-specific DNA binding"/>
    <property type="evidence" value="ECO:0007669"/>
    <property type="project" value="TreeGrafter"/>
</dbReference>
<dbReference type="SMART" id="SM00355">
    <property type="entry name" value="ZnF_C2H2"/>
    <property type="match status" value="3"/>
</dbReference>
<keyword evidence="9" id="KW-1185">Reference proteome</keyword>